<dbReference type="AlphaFoldDB" id="A0A0F9IP04"/>
<comment type="caution">
    <text evidence="1">The sequence shown here is derived from an EMBL/GenBank/DDBJ whole genome shotgun (WGS) entry which is preliminary data.</text>
</comment>
<proteinExistence type="predicted"/>
<gene>
    <name evidence="1" type="ORF">LCGC14_1555610</name>
</gene>
<evidence type="ECO:0000313" key="1">
    <source>
        <dbReference type="EMBL" id="KKM51280.1"/>
    </source>
</evidence>
<dbReference type="EMBL" id="LAZR01011952">
    <property type="protein sequence ID" value="KKM51280.1"/>
    <property type="molecule type" value="Genomic_DNA"/>
</dbReference>
<sequence length="95" mass="11178">MLPKCPKCNKKIEELRYYERVDNSLWFSVDENGEPNYEGGEIIYDGATDFDFCCPECSETLFTDEEKAIEFLKNKDELQELVKEKINKIKNGKRI</sequence>
<protein>
    <submittedName>
        <fullName evidence="1">Uncharacterized protein</fullName>
    </submittedName>
</protein>
<name>A0A0F9IP04_9ZZZZ</name>
<accession>A0A0F9IP04</accession>
<organism evidence="1">
    <name type="scientific">marine sediment metagenome</name>
    <dbReference type="NCBI Taxonomy" id="412755"/>
    <lineage>
        <taxon>unclassified sequences</taxon>
        <taxon>metagenomes</taxon>
        <taxon>ecological metagenomes</taxon>
    </lineage>
</organism>
<reference evidence="1" key="1">
    <citation type="journal article" date="2015" name="Nature">
        <title>Complex archaea that bridge the gap between prokaryotes and eukaryotes.</title>
        <authorList>
            <person name="Spang A."/>
            <person name="Saw J.H."/>
            <person name="Jorgensen S.L."/>
            <person name="Zaremba-Niedzwiedzka K."/>
            <person name="Martijn J."/>
            <person name="Lind A.E."/>
            <person name="van Eijk R."/>
            <person name="Schleper C."/>
            <person name="Guy L."/>
            <person name="Ettema T.J."/>
        </authorList>
    </citation>
    <scope>NUCLEOTIDE SEQUENCE</scope>
</reference>